<dbReference type="Proteomes" id="UP000431451">
    <property type="component" value="Unassembled WGS sequence"/>
</dbReference>
<accession>A0A2A7MEV2</accession>
<dbReference type="PROSITE" id="PS50943">
    <property type="entry name" value="HTH_CROC1"/>
    <property type="match status" value="1"/>
</dbReference>
<gene>
    <name evidence="3" type="ORF">CNEO2_130040</name>
    <name evidence="2" type="ORF">CNEO_44238</name>
    <name evidence="5" type="ORF">CNEONATNEC25_01359</name>
    <name evidence="4" type="ORF">CQ394_01250</name>
</gene>
<dbReference type="RefSeq" id="WP_058294554.1">
    <property type="nucleotide sequence ID" value="NZ_CAKJVD010000025.1"/>
</dbReference>
<dbReference type="Gene3D" id="1.10.260.40">
    <property type="entry name" value="lambda repressor-like DNA-binding domains"/>
    <property type="match status" value="1"/>
</dbReference>
<dbReference type="EMBL" id="PDCJ01000001">
    <property type="protein sequence ID" value="PEG30382.1"/>
    <property type="molecule type" value="Genomic_DNA"/>
</dbReference>
<protein>
    <submittedName>
        <fullName evidence="2 4">Transcriptional regulator</fullName>
    </submittedName>
</protein>
<organism evidence="4 6">
    <name type="scientific">Clostridium neonatale</name>
    <dbReference type="NCBI Taxonomy" id="137838"/>
    <lineage>
        <taxon>Bacteria</taxon>
        <taxon>Bacillati</taxon>
        <taxon>Bacillota</taxon>
        <taxon>Clostridia</taxon>
        <taxon>Eubacteriales</taxon>
        <taxon>Clostridiaceae</taxon>
        <taxon>Clostridium</taxon>
    </lineage>
</organism>
<dbReference type="OrthoDB" id="1913717at2"/>
<evidence type="ECO:0000313" key="6">
    <source>
        <dbReference type="Proteomes" id="UP000220840"/>
    </source>
</evidence>
<reference evidence="5 7" key="2">
    <citation type="submission" date="2018-06" db="EMBL/GenBank/DDBJ databases">
        <authorList>
            <consortium name="IHU Genomes"/>
        </authorList>
    </citation>
    <scope>NUCLEOTIDE SEQUENCE [LARGE SCALE GENOMIC DNA]</scope>
    <source>
        <strain evidence="5 7">NEC25</strain>
    </source>
</reference>
<dbReference type="EMBL" id="CAMTCP010000044">
    <property type="protein sequence ID" value="CAI3542995.1"/>
    <property type="molecule type" value="Genomic_DNA"/>
</dbReference>
<evidence type="ECO:0000313" key="2">
    <source>
        <dbReference type="EMBL" id="CAG9709538.1"/>
    </source>
</evidence>
<dbReference type="EMBL" id="UWJD01000001">
    <property type="protein sequence ID" value="VCT83762.1"/>
    <property type="molecule type" value="Genomic_DNA"/>
</dbReference>
<dbReference type="Proteomes" id="UP001189143">
    <property type="component" value="Unassembled WGS sequence"/>
</dbReference>
<dbReference type="InterPro" id="IPR001387">
    <property type="entry name" value="Cro/C1-type_HTH"/>
</dbReference>
<evidence type="ECO:0000313" key="7">
    <source>
        <dbReference type="Proteomes" id="UP000431451"/>
    </source>
</evidence>
<reference evidence="3" key="4">
    <citation type="submission" date="2022-10" db="EMBL/GenBank/DDBJ databases">
        <authorList>
            <person name="Aires J."/>
            <person name="Mesa V."/>
        </authorList>
    </citation>
    <scope>NUCLEOTIDE SEQUENCE</scope>
    <source>
        <strain evidence="3">Clostridium neonatale JD116</strain>
    </source>
</reference>
<dbReference type="EMBL" id="CAKJVE010000004">
    <property type="protein sequence ID" value="CAG9709538.1"/>
    <property type="molecule type" value="Genomic_DNA"/>
</dbReference>
<keyword evidence="6" id="KW-1185">Reference proteome</keyword>
<dbReference type="SUPFAM" id="SSF47413">
    <property type="entry name" value="lambda repressor-like DNA-binding domains"/>
    <property type="match status" value="1"/>
</dbReference>
<reference evidence="4 6" key="1">
    <citation type="submission" date="2017-10" db="EMBL/GenBank/DDBJ databases">
        <title>Effective Description of Clostridium neonatale sp. nov. linked to necrotizing enterocolitis in neonates and a clarification of species assignable to the genus Clostridium (Prazmowski 1880) emend. Lawson and Rainey 2016.</title>
        <authorList>
            <person name="Bernard K."/>
            <person name="Burdz T."/>
            <person name="Wiebe D."/>
            <person name="Balcewich B."/>
            <person name="Alfa M."/>
            <person name="Bernier A.-M."/>
        </authorList>
    </citation>
    <scope>NUCLEOTIDE SEQUENCE [LARGE SCALE GENOMIC DNA]</scope>
    <source>
        <strain evidence="4 6">LCDC99A005</strain>
    </source>
</reference>
<evidence type="ECO:0000313" key="4">
    <source>
        <dbReference type="EMBL" id="PEG30382.1"/>
    </source>
</evidence>
<name>A0A2A7MEV2_9CLOT</name>
<reference evidence="2" key="3">
    <citation type="submission" date="2021-10" db="EMBL/GenBank/DDBJ databases">
        <authorList>
            <person name="Mesa V."/>
        </authorList>
    </citation>
    <scope>NUCLEOTIDE SEQUENCE</scope>
    <source>
        <strain evidence="2">CC3_PB</strain>
    </source>
</reference>
<dbReference type="GeneID" id="68876706"/>
<evidence type="ECO:0000259" key="1">
    <source>
        <dbReference type="PROSITE" id="PS50943"/>
    </source>
</evidence>
<dbReference type="CDD" id="cd00093">
    <property type="entry name" value="HTH_XRE"/>
    <property type="match status" value="1"/>
</dbReference>
<evidence type="ECO:0000313" key="3">
    <source>
        <dbReference type="EMBL" id="CAI3542995.1"/>
    </source>
</evidence>
<dbReference type="STRING" id="137838.GCA_001458595_01691"/>
<dbReference type="Proteomes" id="UP000220840">
    <property type="component" value="Unassembled WGS sequence"/>
</dbReference>
<dbReference type="InterPro" id="IPR010982">
    <property type="entry name" value="Lambda_DNA-bd_dom_sf"/>
</dbReference>
<sequence>MSDLINDLPWFKKMEVLRTIKGWSQEETAEKCCTGQKAYWGWEKGNIYPRKNSRRAIAHAFGIKEEEIFGKEK</sequence>
<dbReference type="Pfam" id="PF01381">
    <property type="entry name" value="HTH_3"/>
    <property type="match status" value="1"/>
</dbReference>
<evidence type="ECO:0000313" key="5">
    <source>
        <dbReference type="EMBL" id="VCT83762.1"/>
    </source>
</evidence>
<proteinExistence type="predicted"/>
<dbReference type="GO" id="GO:0003677">
    <property type="term" value="F:DNA binding"/>
    <property type="evidence" value="ECO:0007669"/>
    <property type="project" value="InterPro"/>
</dbReference>
<dbReference type="AlphaFoldDB" id="A0A2A7MEV2"/>
<feature type="domain" description="HTH cro/C1-type" evidence="1">
    <location>
        <begin position="14"/>
        <end position="68"/>
    </location>
</feature>
<dbReference type="Proteomes" id="UP000789738">
    <property type="component" value="Unassembled WGS sequence"/>
</dbReference>